<dbReference type="PANTHER" id="PTHR10502">
    <property type="entry name" value="ANNEXIN"/>
    <property type="match status" value="1"/>
</dbReference>
<feature type="region of interest" description="Disordered" evidence="4">
    <location>
        <begin position="70"/>
        <end position="109"/>
    </location>
</feature>
<dbReference type="PRINTS" id="PR00196">
    <property type="entry name" value="ANNEXIN"/>
</dbReference>
<evidence type="ECO:0000256" key="3">
    <source>
        <dbReference type="ARBA" id="ARBA00023216"/>
    </source>
</evidence>
<dbReference type="PANTHER" id="PTHR10502:SF102">
    <property type="entry name" value="ANNEXIN B11"/>
    <property type="match status" value="1"/>
</dbReference>
<dbReference type="AlphaFoldDB" id="A0A142C670"/>
<dbReference type="SMART" id="SM00335">
    <property type="entry name" value="ANX"/>
    <property type="match status" value="3"/>
</dbReference>
<dbReference type="GO" id="GO:0005737">
    <property type="term" value="C:cytoplasm"/>
    <property type="evidence" value="ECO:0007669"/>
    <property type="project" value="TreeGrafter"/>
</dbReference>
<dbReference type="InterPro" id="IPR018502">
    <property type="entry name" value="Annexin_repeat"/>
</dbReference>
<keyword evidence="3" id="KW-0041">Annexin</keyword>
<organism evidence="5">
    <name type="scientific">Spironucleus vortens</name>
    <dbReference type="NCBI Taxonomy" id="58336"/>
    <lineage>
        <taxon>Eukaryota</taxon>
        <taxon>Metamonada</taxon>
        <taxon>Diplomonadida</taxon>
        <taxon>Hexamitidae</taxon>
        <taxon>Hexamitinae</taxon>
        <taxon>Spironucleus</taxon>
    </lineage>
</organism>
<dbReference type="InterPro" id="IPR037104">
    <property type="entry name" value="Annexin_sf"/>
</dbReference>
<dbReference type="InterPro" id="IPR001464">
    <property type="entry name" value="Annexin"/>
</dbReference>
<sequence>KNRIYFNLIQILKSLVLFFPHYNEPIRSANARPTRSTSDAADVIWSAHATGLSSANASAGLPSAADAVRPGLPVALPDDPADGPADAVPSAASAGTTVRPGHAGQLRADPGCRRAAPVRVHSAAARKVQPQVLPSRERAAHRDEGIGTDNKAIIAIISQYNTDELVEIGRQYEASFGKNLQECLKSELSGNFGDLAGSMFTSRYVKWAAMIQEAIEGCGTDEKALMDLIVMCTPADLDTVRKMYYFMYNKDMYREVSEDINNVHHWCIFLKRWMRLSKSDAGDPMADVNRLLKGDVHDFIEVICDAGPAKYDQINALFAQHSKNDLAKTIEKKFSGKMEQILLIGHYFNLHPQKAVCYILYRSMKGLGTNDTRLKNVTSLFRDLYCVGIAEAYRPFGDLRKDFKGDLSGNYEKLVLAVWHL</sequence>
<dbReference type="GO" id="GO:0001786">
    <property type="term" value="F:phosphatidylserine binding"/>
    <property type="evidence" value="ECO:0007669"/>
    <property type="project" value="TreeGrafter"/>
</dbReference>
<reference evidence="5" key="1">
    <citation type="submission" date="2015-12" db="EMBL/GenBank/DDBJ databases">
        <title>Comparative cell biology and evolution of annexins in diplomonads.</title>
        <authorList>
            <person name="Einarsson E."/>
            <person name="Astvaldsson A."/>
            <person name="Hultenby K."/>
            <person name="Andersson J.O."/>
            <person name="Svard S.G."/>
            <person name="Jerlstrom-Hultqvist J."/>
        </authorList>
    </citation>
    <scope>NUCLEOTIDE SEQUENCE</scope>
</reference>
<evidence type="ECO:0000256" key="2">
    <source>
        <dbReference type="ARBA" id="ARBA00022737"/>
    </source>
</evidence>
<protein>
    <submittedName>
        <fullName evidence="5">Annexin 2</fullName>
    </submittedName>
</protein>
<feature type="compositionally biased region" description="Low complexity" evidence="4">
    <location>
        <begin position="70"/>
        <end position="94"/>
    </location>
</feature>
<evidence type="ECO:0000256" key="1">
    <source>
        <dbReference type="ARBA" id="ARBA00007831"/>
    </source>
</evidence>
<evidence type="ECO:0000313" key="5">
    <source>
        <dbReference type="EMBL" id="AMP46321.1"/>
    </source>
</evidence>
<dbReference type="GO" id="GO:0005544">
    <property type="term" value="F:calcium-dependent phospholipid binding"/>
    <property type="evidence" value="ECO:0007669"/>
    <property type="project" value="InterPro"/>
</dbReference>
<dbReference type="Gene3D" id="1.10.220.10">
    <property type="entry name" value="Annexin"/>
    <property type="match status" value="4"/>
</dbReference>
<feature type="non-terminal residue" evidence="5">
    <location>
        <position position="1"/>
    </location>
</feature>
<dbReference type="GO" id="GO:0005886">
    <property type="term" value="C:plasma membrane"/>
    <property type="evidence" value="ECO:0007669"/>
    <property type="project" value="TreeGrafter"/>
</dbReference>
<comment type="similarity">
    <text evidence="1">Belongs to the annexin family.</text>
</comment>
<evidence type="ECO:0000256" key="4">
    <source>
        <dbReference type="SAM" id="MobiDB-lite"/>
    </source>
</evidence>
<name>A0A142C670_SPIVO</name>
<keyword evidence="2" id="KW-0677">Repeat</keyword>
<proteinExistence type="inferred from homology"/>
<dbReference type="EMBL" id="KU341440">
    <property type="protein sequence ID" value="AMP46321.1"/>
    <property type="molecule type" value="Genomic_DNA"/>
</dbReference>
<dbReference type="GO" id="GO:0005509">
    <property type="term" value="F:calcium ion binding"/>
    <property type="evidence" value="ECO:0007669"/>
    <property type="project" value="InterPro"/>
</dbReference>
<dbReference type="SUPFAM" id="SSF47874">
    <property type="entry name" value="Annexin"/>
    <property type="match status" value="1"/>
</dbReference>
<dbReference type="Pfam" id="PF00191">
    <property type="entry name" value="Annexin"/>
    <property type="match status" value="2"/>
</dbReference>
<accession>A0A142C670</accession>